<evidence type="ECO:0000313" key="3">
    <source>
        <dbReference type="Proteomes" id="UP001066276"/>
    </source>
</evidence>
<feature type="compositionally biased region" description="Basic and acidic residues" evidence="1">
    <location>
        <begin position="32"/>
        <end position="51"/>
    </location>
</feature>
<protein>
    <submittedName>
        <fullName evidence="2">Uncharacterized protein</fullName>
    </submittedName>
</protein>
<comment type="caution">
    <text evidence="2">The sequence shown here is derived from an EMBL/GenBank/DDBJ whole genome shotgun (WGS) entry which is preliminary data.</text>
</comment>
<evidence type="ECO:0000313" key="2">
    <source>
        <dbReference type="EMBL" id="KAJ1200246.1"/>
    </source>
</evidence>
<gene>
    <name evidence="2" type="ORF">NDU88_004072</name>
</gene>
<feature type="region of interest" description="Disordered" evidence="1">
    <location>
        <begin position="1"/>
        <end position="102"/>
    </location>
</feature>
<reference evidence="2" key="1">
    <citation type="journal article" date="2022" name="bioRxiv">
        <title>Sequencing and chromosome-scale assembly of the giantPleurodeles waltlgenome.</title>
        <authorList>
            <person name="Brown T."/>
            <person name="Elewa A."/>
            <person name="Iarovenko S."/>
            <person name="Subramanian E."/>
            <person name="Araus A.J."/>
            <person name="Petzold A."/>
            <person name="Susuki M."/>
            <person name="Suzuki K.-i.T."/>
            <person name="Hayashi T."/>
            <person name="Toyoda A."/>
            <person name="Oliveira C."/>
            <person name="Osipova E."/>
            <person name="Leigh N.D."/>
            <person name="Simon A."/>
            <person name="Yun M.H."/>
        </authorList>
    </citation>
    <scope>NUCLEOTIDE SEQUENCE</scope>
    <source>
        <strain evidence="2">20211129_DDA</strain>
        <tissue evidence="2">Liver</tissue>
    </source>
</reference>
<evidence type="ECO:0000256" key="1">
    <source>
        <dbReference type="SAM" id="MobiDB-lite"/>
    </source>
</evidence>
<keyword evidence="3" id="KW-1185">Reference proteome</keyword>
<name>A0AAV7VIR4_PLEWA</name>
<accession>A0AAV7VIR4</accession>
<dbReference type="Proteomes" id="UP001066276">
    <property type="component" value="Chromosome 2_1"/>
</dbReference>
<dbReference type="EMBL" id="JANPWB010000003">
    <property type="protein sequence ID" value="KAJ1200246.1"/>
    <property type="molecule type" value="Genomic_DNA"/>
</dbReference>
<proteinExistence type="predicted"/>
<sequence>MSPPVCTPAALHCPLSRSGGPLGRPRRPRSVRSAERCVWEKGEGDGREEGAARLAATPSRPQPTAQRTPVRAAATKPSGHLRSSGFGPRPLPPLKALASVDH</sequence>
<organism evidence="2 3">
    <name type="scientific">Pleurodeles waltl</name>
    <name type="common">Iberian ribbed newt</name>
    <dbReference type="NCBI Taxonomy" id="8319"/>
    <lineage>
        <taxon>Eukaryota</taxon>
        <taxon>Metazoa</taxon>
        <taxon>Chordata</taxon>
        <taxon>Craniata</taxon>
        <taxon>Vertebrata</taxon>
        <taxon>Euteleostomi</taxon>
        <taxon>Amphibia</taxon>
        <taxon>Batrachia</taxon>
        <taxon>Caudata</taxon>
        <taxon>Salamandroidea</taxon>
        <taxon>Salamandridae</taxon>
        <taxon>Pleurodelinae</taxon>
        <taxon>Pleurodeles</taxon>
    </lineage>
</organism>
<dbReference type="AlphaFoldDB" id="A0AAV7VIR4"/>